<evidence type="ECO:0000259" key="1">
    <source>
        <dbReference type="Pfam" id="PF02627"/>
    </source>
</evidence>
<name>A0A9X4M1K6_9ACTN</name>
<feature type="domain" description="Carboxymuconolactone decarboxylase-like" evidence="1">
    <location>
        <begin position="46"/>
        <end position="125"/>
    </location>
</feature>
<dbReference type="RefSeq" id="WP_332520480.1">
    <property type="nucleotide sequence ID" value="NZ_JANRHA010000012.1"/>
</dbReference>
<gene>
    <name evidence="2" type="ORF">NVS88_17330</name>
</gene>
<evidence type="ECO:0000313" key="2">
    <source>
        <dbReference type="EMBL" id="MDG3016320.1"/>
    </source>
</evidence>
<dbReference type="Proteomes" id="UP001152755">
    <property type="component" value="Unassembled WGS sequence"/>
</dbReference>
<reference evidence="2" key="1">
    <citation type="submission" date="2022-08" db="EMBL/GenBank/DDBJ databases">
        <title>Genome analysis of Corynebacteriales strain.</title>
        <authorList>
            <person name="Lee S.D."/>
        </authorList>
    </citation>
    <scope>NUCLEOTIDE SEQUENCE</scope>
    <source>
        <strain evidence="2">D3-21</strain>
    </source>
</reference>
<dbReference type="PANTHER" id="PTHR34846:SF5">
    <property type="entry name" value="CARBOXYMUCONOLACTONE DECARBOXYLASE-LIKE DOMAIN-CONTAINING PROTEIN"/>
    <property type="match status" value="1"/>
</dbReference>
<dbReference type="SUPFAM" id="SSF69118">
    <property type="entry name" value="AhpD-like"/>
    <property type="match status" value="1"/>
</dbReference>
<dbReference type="GO" id="GO:0051920">
    <property type="term" value="F:peroxiredoxin activity"/>
    <property type="evidence" value="ECO:0007669"/>
    <property type="project" value="InterPro"/>
</dbReference>
<organism evidence="2 3">
    <name type="scientific">Speluncibacter jeojiensis</name>
    <dbReference type="NCBI Taxonomy" id="2710754"/>
    <lineage>
        <taxon>Bacteria</taxon>
        <taxon>Bacillati</taxon>
        <taxon>Actinomycetota</taxon>
        <taxon>Actinomycetes</taxon>
        <taxon>Mycobacteriales</taxon>
        <taxon>Speluncibacteraceae</taxon>
        <taxon>Speluncibacter</taxon>
    </lineage>
</organism>
<dbReference type="InterPro" id="IPR003779">
    <property type="entry name" value="CMD-like"/>
</dbReference>
<dbReference type="AlphaFoldDB" id="A0A9X4M1K6"/>
<dbReference type="EMBL" id="JANRHA010000012">
    <property type="protein sequence ID" value="MDG3016320.1"/>
    <property type="molecule type" value="Genomic_DNA"/>
</dbReference>
<sequence>MTTPRITPGGLRELGLINWAYCRAAARVVGAPDAHIFSTFGRARGLFRGWLAFSAMLMPFGRISRHETELVILRVAHLRGCDYELDHHTRLAKRAGVTDELQQRVFAGPDASGWSPRHQALLSAVDILVDKRDLDDDAWRDLAAHYDERQLIEFCLLVGQYDALATTLGTLRVQRDFA</sequence>
<evidence type="ECO:0000313" key="3">
    <source>
        <dbReference type="Proteomes" id="UP001152755"/>
    </source>
</evidence>
<dbReference type="InterPro" id="IPR029032">
    <property type="entry name" value="AhpD-like"/>
</dbReference>
<dbReference type="Gene3D" id="1.20.1290.10">
    <property type="entry name" value="AhpD-like"/>
    <property type="match status" value="1"/>
</dbReference>
<keyword evidence="3" id="KW-1185">Reference proteome</keyword>
<dbReference type="NCBIfam" id="TIGR00778">
    <property type="entry name" value="ahpD_dom"/>
    <property type="match status" value="1"/>
</dbReference>
<proteinExistence type="predicted"/>
<protein>
    <submittedName>
        <fullName evidence="2">Carboxymuconolactone decarboxylase family protein</fullName>
    </submittedName>
</protein>
<comment type="caution">
    <text evidence="2">The sequence shown here is derived from an EMBL/GenBank/DDBJ whole genome shotgun (WGS) entry which is preliminary data.</text>
</comment>
<dbReference type="InterPro" id="IPR004675">
    <property type="entry name" value="AhpD_core"/>
</dbReference>
<dbReference type="PANTHER" id="PTHR34846">
    <property type="entry name" value="4-CARBOXYMUCONOLACTONE DECARBOXYLASE FAMILY PROTEIN (AFU_ORTHOLOGUE AFUA_6G11590)"/>
    <property type="match status" value="1"/>
</dbReference>
<accession>A0A9X4M1K6</accession>
<dbReference type="Pfam" id="PF02627">
    <property type="entry name" value="CMD"/>
    <property type="match status" value="1"/>
</dbReference>